<dbReference type="Pfam" id="PF01077">
    <property type="entry name" value="NIR_SIR"/>
    <property type="match status" value="1"/>
</dbReference>
<organism evidence="8 9">
    <name type="scientific">Veillonella absiana</name>
    <dbReference type="NCBI Taxonomy" id="3079305"/>
    <lineage>
        <taxon>Bacteria</taxon>
        <taxon>Bacillati</taxon>
        <taxon>Bacillota</taxon>
        <taxon>Negativicutes</taxon>
        <taxon>Veillonellales</taxon>
        <taxon>Veillonellaceae</taxon>
        <taxon>Veillonella</taxon>
    </lineage>
</organism>
<evidence type="ECO:0000313" key="9">
    <source>
        <dbReference type="Proteomes" id="UP001272515"/>
    </source>
</evidence>
<dbReference type="EMBL" id="JAWJZB010000010">
    <property type="protein sequence ID" value="MDV5088982.1"/>
    <property type="molecule type" value="Genomic_DNA"/>
</dbReference>
<keyword evidence="1" id="KW-0004">4Fe-4S</keyword>
<dbReference type="InterPro" id="IPR052034">
    <property type="entry name" value="NasD-like"/>
</dbReference>
<evidence type="ECO:0000256" key="4">
    <source>
        <dbReference type="ARBA" id="ARBA00023002"/>
    </source>
</evidence>
<comment type="caution">
    <text evidence="8">The sequence shown here is derived from an EMBL/GenBank/DDBJ whole genome shotgun (WGS) entry which is preliminary data.</text>
</comment>
<keyword evidence="3" id="KW-0479">Metal-binding</keyword>
<dbReference type="Proteomes" id="UP001272515">
    <property type="component" value="Unassembled WGS sequence"/>
</dbReference>
<keyword evidence="6" id="KW-0411">Iron-sulfur</keyword>
<keyword evidence="2" id="KW-0349">Heme</keyword>
<dbReference type="SUPFAM" id="SSF55124">
    <property type="entry name" value="Nitrite/Sulfite reductase N-terminal domain-like"/>
    <property type="match status" value="1"/>
</dbReference>
<dbReference type="PANTHER" id="PTHR43809:SF1">
    <property type="entry name" value="NITRITE REDUCTASE (NADH) LARGE SUBUNIT"/>
    <property type="match status" value="1"/>
</dbReference>
<evidence type="ECO:0000256" key="1">
    <source>
        <dbReference type="ARBA" id="ARBA00022485"/>
    </source>
</evidence>
<gene>
    <name evidence="8" type="ORF">RVY80_09105</name>
</gene>
<proteinExistence type="predicted"/>
<dbReference type="InterPro" id="IPR006067">
    <property type="entry name" value="NO2/SO3_Rdtase_4Fe4S_dom"/>
</dbReference>
<dbReference type="SUPFAM" id="SSF56014">
    <property type="entry name" value="Nitrite and sulphite reductase 4Fe-4S domain-like"/>
    <property type="match status" value="1"/>
</dbReference>
<dbReference type="Gene3D" id="3.30.413.10">
    <property type="entry name" value="Sulfite Reductase Hemoprotein, domain 1"/>
    <property type="match status" value="1"/>
</dbReference>
<evidence type="ECO:0000259" key="7">
    <source>
        <dbReference type="Pfam" id="PF01077"/>
    </source>
</evidence>
<feature type="domain" description="Nitrite/sulphite reductase 4Fe-4S" evidence="7">
    <location>
        <begin position="69"/>
        <end position="192"/>
    </location>
</feature>
<dbReference type="InterPro" id="IPR036136">
    <property type="entry name" value="Nit/Sulf_reduc_fer-like_dom_sf"/>
</dbReference>
<protein>
    <submittedName>
        <fullName evidence="8">Nitrite/sulfite reductase</fullName>
    </submittedName>
</protein>
<evidence type="ECO:0000256" key="6">
    <source>
        <dbReference type="ARBA" id="ARBA00023014"/>
    </source>
</evidence>
<dbReference type="InterPro" id="IPR006066">
    <property type="entry name" value="NO2/SO3_Rdtase_FeS/sirohaem_BS"/>
</dbReference>
<dbReference type="InterPro" id="IPR045854">
    <property type="entry name" value="NO2/SO3_Rdtase_4Fe4S_sf"/>
</dbReference>
<evidence type="ECO:0000256" key="2">
    <source>
        <dbReference type="ARBA" id="ARBA00022617"/>
    </source>
</evidence>
<dbReference type="PANTHER" id="PTHR43809">
    <property type="entry name" value="NITRITE REDUCTASE (NADH) LARGE SUBUNIT"/>
    <property type="match status" value="1"/>
</dbReference>
<evidence type="ECO:0000313" key="8">
    <source>
        <dbReference type="EMBL" id="MDV5088982.1"/>
    </source>
</evidence>
<keyword evidence="9" id="KW-1185">Reference proteome</keyword>
<sequence>MKTSVIIHGTHNEFTLEQMKACIDLAEKYGGSFRHVVTGLQITGIEKDDKPALIAELPDGVRPVVHRGVNSLIACVGKDGCKNGQMETMELADHIERSHYGRSMAHKCKIGISGCGRNCPDSMIKDIAFVGTTNGFLLVVGGQSFHTPAKGQILAKNLTIEQAKKASDVIIEWYASEAKPKERLGGLLKRVGNPLENITL</sequence>
<evidence type="ECO:0000256" key="3">
    <source>
        <dbReference type="ARBA" id="ARBA00022723"/>
    </source>
</evidence>
<reference evidence="8 9" key="1">
    <citation type="submission" date="2023-10" db="EMBL/GenBank/DDBJ databases">
        <title>Veillonella sp. nov., isolated from a pig farm feces dump.</title>
        <authorList>
            <person name="Chang Y.-H."/>
        </authorList>
    </citation>
    <scope>NUCLEOTIDE SEQUENCE [LARGE SCALE GENOMIC DNA]</scope>
    <source>
        <strain evidence="8 9">YH-vei2233</strain>
    </source>
</reference>
<evidence type="ECO:0000256" key="5">
    <source>
        <dbReference type="ARBA" id="ARBA00023004"/>
    </source>
</evidence>
<accession>A0ABU3ZBB0</accession>
<keyword evidence="5" id="KW-0408">Iron</keyword>
<keyword evidence="4" id="KW-0560">Oxidoreductase</keyword>
<dbReference type="PROSITE" id="PS00365">
    <property type="entry name" value="NIR_SIR"/>
    <property type="match status" value="1"/>
</dbReference>
<name>A0ABU3ZBB0_9FIRM</name>
<dbReference type="RefSeq" id="WP_295189360.1">
    <property type="nucleotide sequence ID" value="NZ_JAWJZA010000013.1"/>
</dbReference>